<dbReference type="InterPro" id="IPR004358">
    <property type="entry name" value="Sig_transdc_His_kin-like_C"/>
</dbReference>
<comment type="catalytic activity">
    <reaction evidence="1">
        <text>ATP + protein L-histidine = ADP + protein N-phospho-L-histidine.</text>
        <dbReference type="EC" id="2.7.13.3"/>
    </reaction>
</comment>
<evidence type="ECO:0000313" key="11">
    <source>
        <dbReference type="EMBL" id="QDV49316.1"/>
    </source>
</evidence>
<keyword evidence="8" id="KW-0902">Two-component regulatory system</keyword>
<proteinExistence type="predicted"/>
<dbReference type="PANTHER" id="PTHR43065">
    <property type="entry name" value="SENSOR HISTIDINE KINASE"/>
    <property type="match status" value="1"/>
</dbReference>
<dbReference type="PRINTS" id="PR00344">
    <property type="entry name" value="BCTRLSENSOR"/>
</dbReference>
<keyword evidence="12" id="KW-1185">Reference proteome</keyword>
<keyword evidence="6 11" id="KW-0418">Kinase</keyword>
<gene>
    <name evidence="11" type="primary">kinE_1</name>
    <name evidence="11" type="ORF">Enr17x_13330</name>
</gene>
<keyword evidence="7" id="KW-0067">ATP-binding</keyword>
<dbReference type="CDD" id="cd00082">
    <property type="entry name" value="HisKA"/>
    <property type="match status" value="1"/>
</dbReference>
<dbReference type="GO" id="GO:0005524">
    <property type="term" value="F:ATP binding"/>
    <property type="evidence" value="ECO:0007669"/>
    <property type="project" value="UniProtKB-KW"/>
</dbReference>
<evidence type="ECO:0000259" key="10">
    <source>
        <dbReference type="PROSITE" id="PS50109"/>
    </source>
</evidence>
<dbReference type="Proteomes" id="UP000318313">
    <property type="component" value="Chromosome"/>
</dbReference>
<evidence type="ECO:0000313" key="12">
    <source>
        <dbReference type="Proteomes" id="UP000318313"/>
    </source>
</evidence>
<dbReference type="Gene3D" id="1.10.287.130">
    <property type="match status" value="1"/>
</dbReference>
<keyword evidence="4 11" id="KW-0808">Transferase</keyword>
<evidence type="ECO:0000256" key="3">
    <source>
        <dbReference type="ARBA" id="ARBA00022553"/>
    </source>
</evidence>
<evidence type="ECO:0000256" key="2">
    <source>
        <dbReference type="ARBA" id="ARBA00012438"/>
    </source>
</evidence>
<dbReference type="SUPFAM" id="SSF55874">
    <property type="entry name" value="ATPase domain of HSP90 chaperone/DNA topoisomerase II/histidine kinase"/>
    <property type="match status" value="1"/>
</dbReference>
<dbReference type="SUPFAM" id="SSF47384">
    <property type="entry name" value="Homodimeric domain of signal transducing histidine kinase"/>
    <property type="match status" value="1"/>
</dbReference>
<dbReference type="PANTHER" id="PTHR43065:SF10">
    <property type="entry name" value="PEROXIDE STRESS-ACTIVATED HISTIDINE KINASE MAK3"/>
    <property type="match status" value="1"/>
</dbReference>
<evidence type="ECO:0000256" key="5">
    <source>
        <dbReference type="ARBA" id="ARBA00022741"/>
    </source>
</evidence>
<dbReference type="GO" id="GO:0000155">
    <property type="term" value="F:phosphorelay sensor kinase activity"/>
    <property type="evidence" value="ECO:0007669"/>
    <property type="project" value="InterPro"/>
</dbReference>
<dbReference type="SMART" id="SM00387">
    <property type="entry name" value="HATPase_c"/>
    <property type="match status" value="1"/>
</dbReference>
<evidence type="ECO:0000256" key="1">
    <source>
        <dbReference type="ARBA" id="ARBA00000085"/>
    </source>
</evidence>
<sequence>MSSETGALSLDLPDAYYRRLFALIPARSLESILNALSTVWCEATGADAAYIAVLHRRSHQLTGSIHRASQNNTEYFILDSIQPAHSGSERAQAVDIFAQGRSFTLISPVPFEYYAIPSDQADVAGVCLFSSLQLAEKQPLMTQLVELSQRLLAQVLEQKPALLSDTDAKGTPDSEGEKKPPAEHRVIPSIDKLEAMAEFAAGAGHEINNPVATIVGRVQMLLKDETDPERRQSLSTIGGQAYRVRDMIGDAMLFGRPPVPNPSLLNLQKTAQEVLISLNETISQSGIQITVEIPESHSIWADEVQWKVVLSNLLLNSLNVLESGGQVRIISEELTTGASQSLHLRVTDDGPGLTDQEREHLFDPFFSARQAGRGLGFGLSKCWRIVSLHGGSIEAETNPDRGVTFHLIWPAENPAESKNK</sequence>
<evidence type="ECO:0000256" key="4">
    <source>
        <dbReference type="ARBA" id="ARBA00022679"/>
    </source>
</evidence>
<dbReference type="InterPro" id="IPR036890">
    <property type="entry name" value="HATPase_C_sf"/>
</dbReference>
<dbReference type="InterPro" id="IPR036097">
    <property type="entry name" value="HisK_dim/P_sf"/>
</dbReference>
<dbReference type="Pfam" id="PF02518">
    <property type="entry name" value="HATPase_c"/>
    <property type="match status" value="1"/>
</dbReference>
<protein>
    <recommendedName>
        <fullName evidence="2">histidine kinase</fullName>
        <ecNumber evidence="2">2.7.13.3</ecNumber>
    </recommendedName>
</protein>
<feature type="region of interest" description="Disordered" evidence="9">
    <location>
        <begin position="163"/>
        <end position="183"/>
    </location>
</feature>
<evidence type="ECO:0000256" key="9">
    <source>
        <dbReference type="SAM" id="MobiDB-lite"/>
    </source>
</evidence>
<name>A0A518I889_9PLAN</name>
<dbReference type="AlphaFoldDB" id="A0A518I889"/>
<dbReference type="SMART" id="SM00388">
    <property type="entry name" value="HisKA"/>
    <property type="match status" value="1"/>
</dbReference>
<evidence type="ECO:0000256" key="6">
    <source>
        <dbReference type="ARBA" id="ARBA00022777"/>
    </source>
</evidence>
<accession>A0A518I889</accession>
<organism evidence="11 12">
    <name type="scientific">Gimesia fumaroli</name>
    <dbReference type="NCBI Taxonomy" id="2527976"/>
    <lineage>
        <taxon>Bacteria</taxon>
        <taxon>Pseudomonadati</taxon>
        <taxon>Planctomycetota</taxon>
        <taxon>Planctomycetia</taxon>
        <taxon>Planctomycetales</taxon>
        <taxon>Planctomycetaceae</taxon>
        <taxon>Gimesia</taxon>
    </lineage>
</organism>
<evidence type="ECO:0000256" key="7">
    <source>
        <dbReference type="ARBA" id="ARBA00022840"/>
    </source>
</evidence>
<reference evidence="11 12" key="1">
    <citation type="submission" date="2019-03" db="EMBL/GenBank/DDBJ databases">
        <title>Deep-cultivation of Planctomycetes and their phenomic and genomic characterization uncovers novel biology.</title>
        <authorList>
            <person name="Wiegand S."/>
            <person name="Jogler M."/>
            <person name="Boedeker C."/>
            <person name="Pinto D."/>
            <person name="Vollmers J."/>
            <person name="Rivas-Marin E."/>
            <person name="Kohn T."/>
            <person name="Peeters S.H."/>
            <person name="Heuer A."/>
            <person name="Rast P."/>
            <person name="Oberbeckmann S."/>
            <person name="Bunk B."/>
            <person name="Jeske O."/>
            <person name="Meyerdierks A."/>
            <person name="Storesund J.E."/>
            <person name="Kallscheuer N."/>
            <person name="Luecker S."/>
            <person name="Lage O.M."/>
            <person name="Pohl T."/>
            <person name="Merkel B.J."/>
            <person name="Hornburger P."/>
            <person name="Mueller R.-W."/>
            <person name="Bruemmer F."/>
            <person name="Labrenz M."/>
            <person name="Spormann A.M."/>
            <person name="Op den Camp H."/>
            <person name="Overmann J."/>
            <person name="Amann R."/>
            <person name="Jetten M.S.M."/>
            <person name="Mascher T."/>
            <person name="Medema M.H."/>
            <person name="Devos D.P."/>
            <person name="Kaster A.-K."/>
            <person name="Ovreas L."/>
            <person name="Rohde M."/>
            <person name="Galperin M.Y."/>
            <person name="Jogler C."/>
        </authorList>
    </citation>
    <scope>NUCLEOTIDE SEQUENCE [LARGE SCALE GENOMIC DNA]</scope>
    <source>
        <strain evidence="11 12">Enr17</strain>
    </source>
</reference>
<dbReference type="Pfam" id="PF00512">
    <property type="entry name" value="HisKA"/>
    <property type="match status" value="1"/>
</dbReference>
<feature type="compositionally biased region" description="Basic and acidic residues" evidence="9">
    <location>
        <begin position="166"/>
        <end position="183"/>
    </location>
</feature>
<dbReference type="RefSeq" id="WP_198000995.1">
    <property type="nucleotide sequence ID" value="NZ_CP037452.1"/>
</dbReference>
<dbReference type="Gene3D" id="3.30.565.10">
    <property type="entry name" value="Histidine kinase-like ATPase, C-terminal domain"/>
    <property type="match status" value="1"/>
</dbReference>
<dbReference type="InterPro" id="IPR003594">
    <property type="entry name" value="HATPase_dom"/>
</dbReference>
<dbReference type="KEGG" id="gfm:Enr17x_13330"/>
<keyword evidence="5" id="KW-0547">Nucleotide-binding</keyword>
<dbReference type="InterPro" id="IPR005467">
    <property type="entry name" value="His_kinase_dom"/>
</dbReference>
<feature type="domain" description="Histidine kinase" evidence="10">
    <location>
        <begin position="202"/>
        <end position="413"/>
    </location>
</feature>
<evidence type="ECO:0000256" key="8">
    <source>
        <dbReference type="ARBA" id="ARBA00023012"/>
    </source>
</evidence>
<dbReference type="EMBL" id="CP037452">
    <property type="protein sequence ID" value="QDV49316.1"/>
    <property type="molecule type" value="Genomic_DNA"/>
</dbReference>
<dbReference type="PROSITE" id="PS50109">
    <property type="entry name" value="HIS_KIN"/>
    <property type="match status" value="1"/>
</dbReference>
<dbReference type="EC" id="2.7.13.3" evidence="2"/>
<keyword evidence="3" id="KW-0597">Phosphoprotein</keyword>
<dbReference type="InterPro" id="IPR003661">
    <property type="entry name" value="HisK_dim/P_dom"/>
</dbReference>